<dbReference type="Proteomes" id="UP000314294">
    <property type="component" value="Unassembled WGS sequence"/>
</dbReference>
<evidence type="ECO:0000313" key="2">
    <source>
        <dbReference type="EMBL" id="TNN32732.1"/>
    </source>
</evidence>
<evidence type="ECO:0000313" key="3">
    <source>
        <dbReference type="Proteomes" id="UP000314294"/>
    </source>
</evidence>
<feature type="region of interest" description="Disordered" evidence="1">
    <location>
        <begin position="1"/>
        <end position="47"/>
    </location>
</feature>
<proteinExistence type="predicted"/>
<sequence>MRPTLTQGAAGVIKQPGSSNSRGHQTAGVIKQPGSSNSRGHQTAGVIKQPGSLCGVPSVGFSLWGSLWGSLCGVPSVGFPVGFPLWGSPCGDGLRSTRATERSPLSCDESASTKRPEEEPVGLVMKNM</sequence>
<comment type="caution">
    <text evidence="2">The sequence shown here is derived from an EMBL/GenBank/DDBJ whole genome shotgun (WGS) entry which is preliminary data.</text>
</comment>
<accession>A0A4Z2EWV7</accession>
<dbReference type="AlphaFoldDB" id="A0A4Z2EWV7"/>
<evidence type="ECO:0000256" key="1">
    <source>
        <dbReference type="SAM" id="MobiDB-lite"/>
    </source>
</evidence>
<name>A0A4Z2EWV7_9TELE</name>
<gene>
    <name evidence="2" type="ORF">EYF80_057105</name>
</gene>
<protein>
    <submittedName>
        <fullName evidence="2">Uncharacterized protein</fullName>
    </submittedName>
</protein>
<dbReference type="EMBL" id="SRLO01002524">
    <property type="protein sequence ID" value="TNN32732.1"/>
    <property type="molecule type" value="Genomic_DNA"/>
</dbReference>
<organism evidence="2 3">
    <name type="scientific">Liparis tanakae</name>
    <name type="common">Tanaka's snailfish</name>
    <dbReference type="NCBI Taxonomy" id="230148"/>
    <lineage>
        <taxon>Eukaryota</taxon>
        <taxon>Metazoa</taxon>
        <taxon>Chordata</taxon>
        <taxon>Craniata</taxon>
        <taxon>Vertebrata</taxon>
        <taxon>Euteleostomi</taxon>
        <taxon>Actinopterygii</taxon>
        <taxon>Neopterygii</taxon>
        <taxon>Teleostei</taxon>
        <taxon>Neoteleostei</taxon>
        <taxon>Acanthomorphata</taxon>
        <taxon>Eupercaria</taxon>
        <taxon>Perciformes</taxon>
        <taxon>Cottioidei</taxon>
        <taxon>Cottales</taxon>
        <taxon>Liparidae</taxon>
        <taxon>Liparis</taxon>
    </lineage>
</organism>
<keyword evidence="3" id="KW-1185">Reference proteome</keyword>
<feature type="region of interest" description="Disordered" evidence="1">
    <location>
        <begin position="93"/>
        <end position="128"/>
    </location>
</feature>
<reference evidence="2 3" key="1">
    <citation type="submission" date="2019-03" db="EMBL/GenBank/DDBJ databases">
        <title>First draft genome of Liparis tanakae, snailfish: a comprehensive survey of snailfish specific genes.</title>
        <authorList>
            <person name="Kim W."/>
            <person name="Song I."/>
            <person name="Jeong J.-H."/>
            <person name="Kim D."/>
            <person name="Kim S."/>
            <person name="Ryu S."/>
            <person name="Song J.Y."/>
            <person name="Lee S.K."/>
        </authorList>
    </citation>
    <scope>NUCLEOTIDE SEQUENCE [LARGE SCALE GENOMIC DNA]</scope>
    <source>
        <tissue evidence="2">Muscle</tissue>
    </source>
</reference>